<gene>
    <name evidence="2" type="ORF">AYI70_g8330</name>
</gene>
<dbReference type="OrthoDB" id="43460at2759"/>
<feature type="region of interest" description="Disordered" evidence="1">
    <location>
        <begin position="224"/>
        <end position="282"/>
    </location>
</feature>
<protein>
    <submittedName>
        <fullName evidence="2">Tetratricopeptide repeat protein 39A</fullName>
    </submittedName>
</protein>
<evidence type="ECO:0000256" key="1">
    <source>
        <dbReference type="SAM" id="MobiDB-lite"/>
    </source>
</evidence>
<dbReference type="PANTHER" id="PTHR31859">
    <property type="entry name" value="TETRATRICOPEPTIDE REPEAT PROTEIN 39 FAMILY MEMBER"/>
    <property type="match status" value="1"/>
</dbReference>
<name>A0A1R1XGI5_9FUNG</name>
<feature type="compositionally biased region" description="Low complexity" evidence="1">
    <location>
        <begin position="247"/>
        <end position="261"/>
    </location>
</feature>
<accession>A0A1R1XGI5</accession>
<dbReference type="EMBL" id="LSSN01003367">
    <property type="protein sequence ID" value="OMJ13734.1"/>
    <property type="molecule type" value="Genomic_DNA"/>
</dbReference>
<evidence type="ECO:0000313" key="3">
    <source>
        <dbReference type="Proteomes" id="UP000187283"/>
    </source>
</evidence>
<dbReference type="AlphaFoldDB" id="A0A1R1XGI5"/>
<feature type="region of interest" description="Disordered" evidence="1">
    <location>
        <begin position="314"/>
        <end position="334"/>
    </location>
</feature>
<keyword evidence="3" id="KW-1185">Reference proteome</keyword>
<sequence length="1248" mass="142038">MNHNEKLNSDRTSSEYASKSKIKLHKKIISSLKKNYSKFKDLGTNSRSSQSSSLELKFSDFSKNPQNFKVHSVALSSPNENIQNLNIESLSNYDPPSNIGNTLGDFDYNSNNRASFQSNKSGESSSIFNIVLFKANSIQISRSQSTEDNVNTSRIRYSIASETNSSIYQNNIPNNLNDGWFRNDFIEFPKSRPSSVYPRSHIDTSPPTKSERIHFFQVRKNNNTFSKNNSSSHLSPGSSFHVENKTRITTSTTSLYSSNTDTKTRINKPKPTPNKKTELESNNISSDSLYIVADEPKPNNSQNDKSLAGKFFLNNSKPEMNHSTKSKSQESHSFASKANPELIPIVTNPILAQHDISLYNSKYALSLFLNSRYNESEKLLLENTKNNDLYSSEGYATIAFIKSVVSFDKELLKDALKACTDLVNLATQIKNSSTENKSSNKMIEQNNESVVGWLKYSYSKVANINIIRSQLSTFLRISEMDPLQRNAELICAEAYLLRAVSNVILNEGLVSFLKESWNVKTAYFIYKNCVGYLSWCNEKGSPEAIEALKNLDSNFISGVLLGAGVFNVVLSMLPPKLLKIFEYVGFSANLQRGLDLLKKSANINSDLKNEYSNESITFQTSNSLSRTSSIESFKTANQFIISEDSELPNTNFEDLSDYARASDCSMRSELSALTLIAYHTLLCPETGNDKFDLDFAHSLISYKSKVFSKSVILMYFAGKIHELRNELDESIRYYKMIRNIKFDKDTSWYKISHLGIWEISCCFMAKGNWTDAYDGFDLLYKESDWSKATIRYCSAICLYEVYLENNDPDTLLKATSMLSEIPDLKKKIAGKSIAIEKFVIRKSRKFFMQENFLLLPSLELLLVLNFIDKMPSQRLEYLLEKKVNEYLSSSLANSTPINEGISDETVSIDNETRKMKYGRRIELNEIPIEILARCWANEPLYNKNMHENNKKMKNSSNLSNNFNLVDSNFSRTINYKHIYYEDDLALILLLQSVIHFNLAFPFANRNSINSSLTENQINHSNLSRKASIRLLRITAKVKLDHYLLVYGRLTLATNFLYLGKSRVARLHLNAILNSHSFSSKPELFPSNNNNKINENTDEVSKSSRLSLNLNSLYDKNRLSSIFNGYSKKNSEDFGSSSSPKSQLDPQDSDNPFFLDTETYLQIKSLFIYYKEMVSKYKNPSDTNFPSETISSSTTIKSSLFIENELSLPELLLSDPDTFYGWTKSNNIKAYSMRNKIDTFSHNRLKSIQ</sequence>
<feature type="compositionally biased region" description="Low complexity" evidence="1">
    <location>
        <begin position="224"/>
        <end position="239"/>
    </location>
</feature>
<organism evidence="2 3">
    <name type="scientific">Smittium culicis</name>
    <dbReference type="NCBI Taxonomy" id="133412"/>
    <lineage>
        <taxon>Eukaryota</taxon>
        <taxon>Fungi</taxon>
        <taxon>Fungi incertae sedis</taxon>
        <taxon>Zoopagomycota</taxon>
        <taxon>Kickxellomycotina</taxon>
        <taxon>Harpellomycetes</taxon>
        <taxon>Harpellales</taxon>
        <taxon>Legeriomycetaceae</taxon>
        <taxon>Smittium</taxon>
    </lineage>
</organism>
<dbReference type="Proteomes" id="UP000187283">
    <property type="component" value="Unassembled WGS sequence"/>
</dbReference>
<feature type="region of interest" description="Disordered" evidence="1">
    <location>
        <begin position="1"/>
        <end position="21"/>
    </location>
</feature>
<feature type="compositionally biased region" description="Basic and acidic residues" evidence="1">
    <location>
        <begin position="1"/>
        <end position="13"/>
    </location>
</feature>
<proteinExistence type="predicted"/>
<comment type="caution">
    <text evidence="2">The sequence shown here is derived from an EMBL/GenBank/DDBJ whole genome shotgun (WGS) entry which is preliminary data.</text>
</comment>
<feature type="compositionally biased region" description="Basic and acidic residues" evidence="1">
    <location>
        <begin position="319"/>
        <end position="330"/>
    </location>
</feature>
<dbReference type="Pfam" id="PF10300">
    <property type="entry name" value="Iml2-TPR_39"/>
    <property type="match status" value="2"/>
</dbReference>
<reference evidence="2 3" key="1">
    <citation type="submission" date="2017-01" db="EMBL/GenBank/DDBJ databases">
        <authorList>
            <person name="Mah S.A."/>
            <person name="Swanson W.J."/>
            <person name="Moy G.W."/>
            <person name="Vacquier V.D."/>
        </authorList>
    </citation>
    <scope>NUCLEOTIDE SEQUENCE [LARGE SCALE GENOMIC DNA]</scope>
    <source>
        <strain evidence="2 3">GSMNP</strain>
    </source>
</reference>
<evidence type="ECO:0000313" key="2">
    <source>
        <dbReference type="EMBL" id="OMJ13734.1"/>
    </source>
</evidence>
<dbReference type="InterPro" id="IPR019412">
    <property type="entry name" value="IML2/TPR_39"/>
</dbReference>
<dbReference type="PANTHER" id="PTHR31859:SF1">
    <property type="entry name" value="TETRATRICOPEPTIDE REPEAT PROTEIN 39C"/>
    <property type="match status" value="1"/>
</dbReference>